<keyword evidence="1" id="KW-1133">Transmembrane helix</keyword>
<organism evidence="2 3">
    <name type="scientific">Trifolium pratense</name>
    <name type="common">Red clover</name>
    <dbReference type="NCBI Taxonomy" id="57577"/>
    <lineage>
        <taxon>Eukaryota</taxon>
        <taxon>Viridiplantae</taxon>
        <taxon>Streptophyta</taxon>
        <taxon>Embryophyta</taxon>
        <taxon>Tracheophyta</taxon>
        <taxon>Spermatophyta</taxon>
        <taxon>Magnoliopsida</taxon>
        <taxon>eudicotyledons</taxon>
        <taxon>Gunneridae</taxon>
        <taxon>Pentapetalae</taxon>
        <taxon>rosids</taxon>
        <taxon>fabids</taxon>
        <taxon>Fabales</taxon>
        <taxon>Fabaceae</taxon>
        <taxon>Papilionoideae</taxon>
        <taxon>50 kb inversion clade</taxon>
        <taxon>NPAAA clade</taxon>
        <taxon>Hologalegina</taxon>
        <taxon>IRL clade</taxon>
        <taxon>Trifolieae</taxon>
        <taxon>Trifolium</taxon>
    </lineage>
</organism>
<dbReference type="EMBL" id="ASHM01045204">
    <property type="protein sequence ID" value="PNX83926.1"/>
    <property type="molecule type" value="Genomic_DNA"/>
</dbReference>
<keyword evidence="1" id="KW-0812">Transmembrane</keyword>
<evidence type="ECO:0000256" key="1">
    <source>
        <dbReference type="SAM" id="Phobius"/>
    </source>
</evidence>
<accession>A0A2K3LZG7</accession>
<comment type="caution">
    <text evidence="2">The sequence shown here is derived from an EMBL/GenBank/DDBJ whole genome shotgun (WGS) entry which is preliminary data.</text>
</comment>
<reference evidence="2 3" key="1">
    <citation type="journal article" date="2014" name="Am. J. Bot.">
        <title>Genome assembly and annotation for red clover (Trifolium pratense; Fabaceae).</title>
        <authorList>
            <person name="Istvanek J."/>
            <person name="Jaros M."/>
            <person name="Krenek A."/>
            <person name="Repkova J."/>
        </authorList>
    </citation>
    <scope>NUCLEOTIDE SEQUENCE [LARGE SCALE GENOMIC DNA]</scope>
    <source>
        <strain evidence="3">cv. Tatra</strain>
        <tissue evidence="2">Young leaves</tissue>
    </source>
</reference>
<dbReference type="AlphaFoldDB" id="A0A2K3LZG7"/>
<proteinExistence type="predicted"/>
<gene>
    <name evidence="2" type="ORF">L195_g039976</name>
</gene>
<evidence type="ECO:0000313" key="2">
    <source>
        <dbReference type="EMBL" id="PNX83926.1"/>
    </source>
</evidence>
<keyword evidence="1" id="KW-0472">Membrane</keyword>
<name>A0A2K3LZG7_TRIPR</name>
<evidence type="ECO:0000313" key="3">
    <source>
        <dbReference type="Proteomes" id="UP000236291"/>
    </source>
</evidence>
<reference evidence="2 3" key="2">
    <citation type="journal article" date="2017" name="Front. Plant Sci.">
        <title>Gene Classification and Mining of Molecular Markers Useful in Red Clover (Trifolium pratense) Breeding.</title>
        <authorList>
            <person name="Istvanek J."/>
            <person name="Dluhosova J."/>
            <person name="Dluhos P."/>
            <person name="Patkova L."/>
            <person name="Nedelnik J."/>
            <person name="Repkova J."/>
        </authorList>
    </citation>
    <scope>NUCLEOTIDE SEQUENCE [LARGE SCALE GENOMIC DNA]</scope>
    <source>
        <strain evidence="3">cv. Tatra</strain>
        <tissue evidence="2">Young leaves</tissue>
    </source>
</reference>
<dbReference type="Proteomes" id="UP000236291">
    <property type="component" value="Unassembled WGS sequence"/>
</dbReference>
<sequence>MIGVVDLRLRLLERDTLWSWCSFSLKLLITNSCIGEAANLGNSSGSEISNLISSLDKEAEELLLLLIILLRDDAAISVALFRLLLRDNEVGVLHLLLSFLDRGLVLGFGVFDLLLSLLGFGVFDLLLSLLDINLGLQMSSSTLLFSL</sequence>
<feature type="transmembrane region" description="Helical" evidence="1">
    <location>
        <begin position="105"/>
        <end position="130"/>
    </location>
</feature>
<protein>
    <submittedName>
        <fullName evidence="2">Uncharacterized protein</fullName>
    </submittedName>
</protein>